<organism evidence="3 4">
    <name type="scientific">Pichia sorbitophila (strain ATCC MYA-4447 / BCRC 22081 / CBS 7064 / NBRC 10061 / NRRL Y-12695)</name>
    <name type="common">Hybrid yeast</name>
    <dbReference type="NCBI Taxonomy" id="559304"/>
    <lineage>
        <taxon>Eukaryota</taxon>
        <taxon>Fungi</taxon>
        <taxon>Dikarya</taxon>
        <taxon>Ascomycota</taxon>
        <taxon>Saccharomycotina</taxon>
        <taxon>Pichiomycetes</taxon>
        <taxon>Debaryomycetaceae</taxon>
        <taxon>Millerozyma</taxon>
    </lineage>
</organism>
<dbReference type="InterPro" id="IPR007991">
    <property type="entry name" value="RNA_pol_I_trans_ini_fac_RRN3"/>
</dbReference>
<evidence type="ECO:0000313" key="3">
    <source>
        <dbReference type="EMBL" id="CCE82184.1"/>
    </source>
</evidence>
<dbReference type="OrthoDB" id="26970at2759"/>
<evidence type="ECO:0000256" key="1">
    <source>
        <dbReference type="ARBA" id="ARBA00010098"/>
    </source>
</evidence>
<dbReference type="STRING" id="559304.G8YB53"/>
<dbReference type="FunCoup" id="G8YB53">
    <property type="interactions" value="1095"/>
</dbReference>
<feature type="region of interest" description="Disordered" evidence="2">
    <location>
        <begin position="1"/>
        <end position="47"/>
    </location>
</feature>
<feature type="region of interest" description="Disordered" evidence="2">
    <location>
        <begin position="639"/>
        <end position="674"/>
    </location>
</feature>
<gene>
    <name evidence="3" type="primary">Piso0_001896</name>
    <name evidence="3" type="ORF">GNLVRS01_PISO0J00251g</name>
</gene>
<dbReference type="AlphaFoldDB" id="G8YB53"/>
<reference evidence="3 4" key="1">
    <citation type="journal article" date="2012" name="G3 (Bethesda)">
        <title>Pichia sorbitophila, an interspecies yeast hybrid reveals early steps of genome resolution following polyploidization.</title>
        <authorList>
            <person name="Leh Louis V."/>
            <person name="Despons L."/>
            <person name="Friedrich A."/>
            <person name="Martin T."/>
            <person name="Durrens P."/>
            <person name="Casaregola S."/>
            <person name="Neuveglise C."/>
            <person name="Fairhead C."/>
            <person name="Marck C."/>
            <person name="Cruz J.A."/>
            <person name="Straub M.L."/>
            <person name="Kugler V."/>
            <person name="Sacerdot C."/>
            <person name="Uzunov Z."/>
            <person name="Thierry A."/>
            <person name="Weiss S."/>
            <person name="Bleykasten C."/>
            <person name="De Montigny J."/>
            <person name="Jacques N."/>
            <person name="Jung P."/>
            <person name="Lemaire M."/>
            <person name="Mallet S."/>
            <person name="Morel G."/>
            <person name="Richard G.F."/>
            <person name="Sarkar A."/>
            <person name="Savel G."/>
            <person name="Schacherer J."/>
            <person name="Seret M.L."/>
            <person name="Talla E."/>
            <person name="Samson G."/>
            <person name="Jubin C."/>
            <person name="Poulain J."/>
            <person name="Vacherie B."/>
            <person name="Barbe V."/>
            <person name="Pelletier E."/>
            <person name="Sherman D.J."/>
            <person name="Westhof E."/>
            <person name="Weissenbach J."/>
            <person name="Baret P.V."/>
            <person name="Wincker P."/>
            <person name="Gaillardin C."/>
            <person name="Dujon B."/>
            <person name="Souciet J.L."/>
        </authorList>
    </citation>
    <scope>NUCLEOTIDE SEQUENCE [LARGE SCALE GENOMIC DNA]</scope>
    <source>
        <strain evidence="4">ATCC MYA-4447 / BCRC 22081 / CBS 7064 / NBRC 10061 / NRRL Y-12695</strain>
    </source>
</reference>
<dbReference type="Pfam" id="PF05327">
    <property type="entry name" value="RRN3"/>
    <property type="match status" value="1"/>
</dbReference>
<name>G8YB53_PICSO</name>
<dbReference type="GO" id="GO:0001181">
    <property type="term" value="F:RNA polymerase I general transcription initiation factor activity"/>
    <property type="evidence" value="ECO:0007669"/>
    <property type="project" value="InterPro"/>
</dbReference>
<proteinExistence type="inferred from homology"/>
<keyword evidence="4" id="KW-1185">Reference proteome</keyword>
<dbReference type="OMA" id="FKHFYAA"/>
<sequence>MVMSVHNPLMRKRNSSISSPNFLEGATPAKKQRNEKEGGNEMTIESGQNHNFSSKMYSAYVNTALEALEKNEPGQVEALTSKINLPISHSQAISIPNLSIVLKLLISNISRLENSACANLITGILRYNWLEVKETDYSPATYKDFIDLYAQFLSVLVSSFPKYLNEVLIKVTSEFVFFQENEHLGIKHHDILSKLIRFIPTCVNTLPSILHKNFPHHISSTTSDLKNYVSNLSQVLVYCPELQYDVWQLIIECCIKLDVELQNEIDDLDDDEIEELINEESDINEVNCEKLSSIDPKEENSNQTEKISIDSDNLSEDEIPEGEIEYLINPVSSTGNIKNLILKLDSLLFLVLNKTSDLFTIEKLNDGSGVFLFNTLTSLFKSHILPTHFTKSIQFVHFHISQYQPELMDSYLVLLIDIAFNIDEILEKRLKAMQYLSSYIARAKKLSKNQIVFVVSYLTGWLNKYVDERECEVLENKKERFRHKEMETRQSAGMERFKLFYAAFQALLYIFCFRHNSLFKEADAVYTEPSDSEWECEIDKFFQRMILVKFNPLKYCDETVVFIFAKISTKLNVCYCYSILEHNKRERMLQNDTSSMLPSSTTNFRQKQEFLDLEAYFPFDPLVLPQCKEIVGRNYIEWSSVDPSNDEDDEDDSGSHSDEEVFESDEESSSDEND</sequence>
<protein>
    <submittedName>
        <fullName evidence="3">Piso0_001896 protein</fullName>
    </submittedName>
</protein>
<evidence type="ECO:0000313" key="4">
    <source>
        <dbReference type="Proteomes" id="UP000005222"/>
    </source>
</evidence>
<dbReference type="Proteomes" id="UP000005222">
    <property type="component" value="Chromosome J"/>
</dbReference>
<dbReference type="PANTHER" id="PTHR12790">
    <property type="entry name" value="TRANSCRIPTION INITIATION FACTOR IA RRN3"/>
    <property type="match status" value="1"/>
</dbReference>
<accession>G8YB53</accession>
<dbReference type="GO" id="GO:0001042">
    <property type="term" value="F:RNA polymerase I core binding"/>
    <property type="evidence" value="ECO:0007669"/>
    <property type="project" value="TreeGrafter"/>
</dbReference>
<dbReference type="PANTHER" id="PTHR12790:SF0">
    <property type="entry name" value="RNA POLYMERASE I-SPECIFIC TRANSCRIPTION INITIATION FACTOR RRN3-RELATED"/>
    <property type="match status" value="1"/>
</dbReference>
<evidence type="ECO:0000256" key="2">
    <source>
        <dbReference type="SAM" id="MobiDB-lite"/>
    </source>
</evidence>
<dbReference type="GO" id="GO:0005634">
    <property type="term" value="C:nucleus"/>
    <property type="evidence" value="ECO:0007669"/>
    <property type="project" value="TreeGrafter"/>
</dbReference>
<dbReference type="eggNOG" id="KOG2434">
    <property type="taxonomic scope" value="Eukaryota"/>
</dbReference>
<dbReference type="InParanoid" id="G8YB53"/>
<dbReference type="GO" id="GO:0006361">
    <property type="term" value="P:transcription initiation at RNA polymerase I promoter"/>
    <property type="evidence" value="ECO:0007669"/>
    <property type="project" value="InterPro"/>
</dbReference>
<dbReference type="EMBL" id="FO082050">
    <property type="protein sequence ID" value="CCE82184.1"/>
    <property type="molecule type" value="Genomic_DNA"/>
</dbReference>
<feature type="compositionally biased region" description="Acidic residues" evidence="2">
    <location>
        <begin position="660"/>
        <end position="674"/>
    </location>
</feature>
<dbReference type="HOGENOM" id="CLU_010579_2_0_1"/>
<comment type="similarity">
    <text evidence="1">Belongs to the RRN3 family.</text>
</comment>